<comment type="caution">
    <text evidence="2">The sequence shown here is derived from an EMBL/GenBank/DDBJ whole genome shotgun (WGS) entry which is preliminary data.</text>
</comment>
<dbReference type="InterPro" id="IPR027434">
    <property type="entry name" value="Homing_endonucl"/>
</dbReference>
<dbReference type="Gene3D" id="3.10.28.10">
    <property type="entry name" value="Homing endonucleases"/>
    <property type="match status" value="1"/>
</dbReference>
<evidence type="ECO:0000259" key="1">
    <source>
        <dbReference type="Pfam" id="PF00961"/>
    </source>
</evidence>
<dbReference type="AlphaFoldDB" id="X0W0Z1"/>
<reference evidence="2" key="1">
    <citation type="journal article" date="2014" name="Front. Microbiol.">
        <title>High frequency of phylogenetically diverse reductive dehalogenase-homologous genes in deep subseafloor sedimentary metagenomes.</title>
        <authorList>
            <person name="Kawai M."/>
            <person name="Futagami T."/>
            <person name="Toyoda A."/>
            <person name="Takaki Y."/>
            <person name="Nishi S."/>
            <person name="Hori S."/>
            <person name="Arai W."/>
            <person name="Tsubouchi T."/>
            <person name="Morono Y."/>
            <person name="Uchiyama I."/>
            <person name="Ito T."/>
            <person name="Fujiyama A."/>
            <person name="Inagaki F."/>
            <person name="Takami H."/>
        </authorList>
    </citation>
    <scope>NUCLEOTIDE SEQUENCE</scope>
    <source>
        <strain evidence="2">Expedition CK06-06</strain>
    </source>
</reference>
<dbReference type="SUPFAM" id="SSF55608">
    <property type="entry name" value="Homing endonucleases"/>
    <property type="match status" value="1"/>
</dbReference>
<name>X0W0Z1_9ZZZZ</name>
<sequence>MTKKEFFAYLAGVTDSDGCIMLLKHKDSGCKRGFSWYPRITIANTDRKILEFIEKEIGGHISRGTKNYGNFKSKKIIYQLIFSSNLLRNILDGIIEFLV</sequence>
<organism evidence="2">
    <name type="scientific">marine sediment metagenome</name>
    <dbReference type="NCBI Taxonomy" id="412755"/>
    <lineage>
        <taxon>unclassified sequences</taxon>
        <taxon>metagenomes</taxon>
        <taxon>ecological metagenomes</taxon>
    </lineage>
</organism>
<evidence type="ECO:0000313" key="2">
    <source>
        <dbReference type="EMBL" id="GAG24210.1"/>
    </source>
</evidence>
<dbReference type="Pfam" id="PF00961">
    <property type="entry name" value="LAGLIDADG_1"/>
    <property type="match status" value="1"/>
</dbReference>
<feature type="domain" description="Homing endonuclease LAGLIDADG" evidence="1">
    <location>
        <begin position="10"/>
        <end position="78"/>
    </location>
</feature>
<dbReference type="GO" id="GO:0004519">
    <property type="term" value="F:endonuclease activity"/>
    <property type="evidence" value="ECO:0007669"/>
    <property type="project" value="InterPro"/>
</dbReference>
<proteinExistence type="predicted"/>
<protein>
    <recommendedName>
        <fullName evidence="1">Homing endonuclease LAGLIDADG domain-containing protein</fullName>
    </recommendedName>
</protein>
<dbReference type="InterPro" id="IPR004860">
    <property type="entry name" value="LAGLIDADG_dom"/>
</dbReference>
<dbReference type="EMBL" id="BARS01030643">
    <property type="protein sequence ID" value="GAG24210.1"/>
    <property type="molecule type" value="Genomic_DNA"/>
</dbReference>
<gene>
    <name evidence="2" type="ORF">S01H1_47777</name>
</gene>
<accession>X0W0Z1</accession>
<feature type="non-terminal residue" evidence="2">
    <location>
        <position position="99"/>
    </location>
</feature>